<dbReference type="RefSeq" id="WP_409545744.1">
    <property type="nucleotide sequence ID" value="NZ_JBKBDD010000020.1"/>
</dbReference>
<gene>
    <name evidence="2" type="ORF">ACK4CT_34005</name>
</gene>
<dbReference type="SUPFAM" id="SSF142921">
    <property type="entry name" value="WGR domain-like"/>
    <property type="match status" value="1"/>
</dbReference>
<evidence type="ECO:0000313" key="2">
    <source>
        <dbReference type="EMBL" id="MFN6548190.1"/>
    </source>
</evidence>
<dbReference type="Gene3D" id="3.30.1490.70">
    <property type="match status" value="1"/>
</dbReference>
<name>A0ABW9LKR4_9MYCO</name>
<evidence type="ECO:0000313" key="3">
    <source>
        <dbReference type="Proteomes" id="UP001635816"/>
    </source>
</evidence>
<accession>A0ABW9LKR4</accession>
<reference evidence="2 3" key="1">
    <citation type="submission" date="2024-12" db="EMBL/GenBank/DDBJ databases">
        <title>The coexistence of Mycolicibacterium septicum and Mycolicibacterium nivoides in clinical samples.</title>
        <authorList>
            <person name="Wang C."/>
            <person name="Feng Y."/>
            <person name="Zong Z."/>
        </authorList>
    </citation>
    <scope>NUCLEOTIDE SEQUENCE [LARGE SCALE GENOMIC DNA]</scope>
    <source>
        <strain evidence="2 3">120309</strain>
    </source>
</reference>
<dbReference type="InterPro" id="IPR008893">
    <property type="entry name" value="WGR_domain"/>
</dbReference>
<dbReference type="SUPFAM" id="SSF56091">
    <property type="entry name" value="DNA ligase/mRNA capping enzyme, catalytic domain"/>
    <property type="match status" value="1"/>
</dbReference>
<dbReference type="PROSITE" id="PS51977">
    <property type="entry name" value="WGR"/>
    <property type="match status" value="1"/>
</dbReference>
<proteinExistence type="predicted"/>
<sequence length="357" mass="38329">MENGAESVSLYFKSGSSDKVYHANIEAANDGGYVVNVAYGRRGATLSTGTKTKSPVDHATALRIFEKLVSDKRSKGYTEGAAGTPYLQSENAGRVSGLLPQLLNVIDERDAARIMADPLWVMQEKFDGRRLMLCKTGATVEGINKLGLVVSVAEPIAAAALDLPGDFVLDGEAIGDRFHVFDLISRDGTDLRELPCGDRYGALTTLIGGAIESDHIGYVDCWTDAADKADQLKELRARNAEGVVFKRWDAPYRQGRPNSGGTQLKLKFVATVSAVVTTINQQRSVGVSLLNGDAWQTVGNVTVPANQNVPQLGDVVEVRYLYAAQVGGALYQPVLLGVRDDVKPTECVVTQLKLQAG</sequence>
<feature type="domain" description="WGR" evidence="1">
    <location>
        <begin position="1"/>
        <end position="90"/>
    </location>
</feature>
<keyword evidence="3" id="KW-1185">Reference proteome</keyword>
<dbReference type="SMART" id="SM00773">
    <property type="entry name" value="WGR"/>
    <property type="match status" value="1"/>
</dbReference>
<dbReference type="Gene3D" id="2.20.140.10">
    <property type="entry name" value="WGR domain"/>
    <property type="match status" value="1"/>
</dbReference>
<evidence type="ECO:0000259" key="1">
    <source>
        <dbReference type="PROSITE" id="PS51977"/>
    </source>
</evidence>
<dbReference type="Pfam" id="PF05406">
    <property type="entry name" value="WGR"/>
    <property type="match status" value="1"/>
</dbReference>
<organism evidence="2 3">
    <name type="scientific">Mycolicibacterium nivoides</name>
    <dbReference type="NCBI Taxonomy" id="2487344"/>
    <lineage>
        <taxon>Bacteria</taxon>
        <taxon>Bacillati</taxon>
        <taxon>Actinomycetota</taxon>
        <taxon>Actinomycetes</taxon>
        <taxon>Mycobacteriales</taxon>
        <taxon>Mycobacteriaceae</taxon>
        <taxon>Mycolicibacterium</taxon>
    </lineage>
</organism>
<dbReference type="EMBL" id="JBKBDD010000020">
    <property type="protein sequence ID" value="MFN6548190.1"/>
    <property type="molecule type" value="Genomic_DNA"/>
</dbReference>
<protein>
    <submittedName>
        <fullName evidence="2">WGR domain-containing protein</fullName>
    </submittedName>
</protein>
<dbReference type="Gene3D" id="3.30.470.30">
    <property type="entry name" value="DNA ligase/mRNA capping enzyme"/>
    <property type="match status" value="1"/>
</dbReference>
<dbReference type="InterPro" id="IPR036930">
    <property type="entry name" value="WGR_dom_sf"/>
</dbReference>
<comment type="caution">
    <text evidence="2">The sequence shown here is derived from an EMBL/GenBank/DDBJ whole genome shotgun (WGS) entry which is preliminary data.</text>
</comment>
<dbReference type="Proteomes" id="UP001635816">
    <property type="component" value="Unassembled WGS sequence"/>
</dbReference>
<dbReference type="CDD" id="cd07998">
    <property type="entry name" value="WGR_DNA_ligase"/>
    <property type="match status" value="1"/>
</dbReference>